<dbReference type="GO" id="GO:0016646">
    <property type="term" value="F:oxidoreductase activity, acting on the CH-NH group of donors, NAD or NADP as acceptor"/>
    <property type="evidence" value="ECO:0007669"/>
    <property type="project" value="UniProtKB-ARBA"/>
</dbReference>
<evidence type="ECO:0000256" key="3">
    <source>
        <dbReference type="ARBA" id="ARBA00038054"/>
    </source>
</evidence>
<dbReference type="EMBL" id="FPBT01000015">
    <property type="protein sequence ID" value="SFU58270.1"/>
    <property type="molecule type" value="Genomic_DNA"/>
</dbReference>
<dbReference type="Proteomes" id="UP000198817">
    <property type="component" value="Unassembled WGS sequence"/>
</dbReference>
<sequence>MSKKNIGATLALYPCPIIVVGAMVNGKPTWTLVAHAGTMAHSHLMVSLVQAHYINQGIRENKKLSVNVVDESWLKDADRMGTISGNKVDKSNAFAWTMGENGAPLIDEAKVSIECEVDGNYELEHFDHFICKILATYAEESVLNEKGKIDYHTFKPVLFEFPTYEYFVTGEKVGDCAKMNQ</sequence>
<feature type="domain" description="Flavin reductase like" evidence="4">
    <location>
        <begin position="10"/>
        <end position="151"/>
    </location>
</feature>
<name>A0A1I7HC20_9FIRM</name>
<dbReference type="PANTHER" id="PTHR43567">
    <property type="entry name" value="FLAVOREDOXIN-RELATED-RELATED"/>
    <property type="match status" value="1"/>
</dbReference>
<comment type="cofactor">
    <cofactor evidence="1">
        <name>FMN</name>
        <dbReference type="ChEBI" id="CHEBI:58210"/>
    </cofactor>
</comment>
<evidence type="ECO:0000256" key="2">
    <source>
        <dbReference type="ARBA" id="ARBA00022630"/>
    </source>
</evidence>
<keyword evidence="2" id="KW-0285">Flavoprotein</keyword>
<protein>
    <submittedName>
        <fullName evidence="5">NADH-FMN oxidoreductase RutF, flavin reductase (DIM6/NTAB) family</fullName>
    </submittedName>
</protein>
<proteinExistence type="inferred from homology"/>
<dbReference type="InterPro" id="IPR052174">
    <property type="entry name" value="Flavoredoxin"/>
</dbReference>
<dbReference type="PANTHER" id="PTHR43567:SF1">
    <property type="entry name" value="FLAVOREDOXIN"/>
    <property type="match status" value="1"/>
</dbReference>
<dbReference type="RefSeq" id="WP_090471401.1">
    <property type="nucleotide sequence ID" value="NZ_FOWF01000016.1"/>
</dbReference>
<evidence type="ECO:0000313" key="6">
    <source>
        <dbReference type="Proteomes" id="UP000198817"/>
    </source>
</evidence>
<dbReference type="SUPFAM" id="SSF50475">
    <property type="entry name" value="FMN-binding split barrel"/>
    <property type="match status" value="1"/>
</dbReference>
<evidence type="ECO:0000313" key="5">
    <source>
        <dbReference type="EMBL" id="SFU58270.1"/>
    </source>
</evidence>
<dbReference type="SMART" id="SM00903">
    <property type="entry name" value="Flavin_Reduct"/>
    <property type="match status" value="1"/>
</dbReference>
<dbReference type="Gene3D" id="2.30.110.10">
    <property type="entry name" value="Electron Transport, Fmn-binding Protein, Chain A"/>
    <property type="match status" value="1"/>
</dbReference>
<dbReference type="GO" id="GO:0010181">
    <property type="term" value="F:FMN binding"/>
    <property type="evidence" value="ECO:0007669"/>
    <property type="project" value="InterPro"/>
</dbReference>
<dbReference type="InterPro" id="IPR012349">
    <property type="entry name" value="Split_barrel_FMN-bd"/>
</dbReference>
<evidence type="ECO:0000256" key="1">
    <source>
        <dbReference type="ARBA" id="ARBA00001917"/>
    </source>
</evidence>
<dbReference type="Pfam" id="PF01613">
    <property type="entry name" value="Flavin_Reduct"/>
    <property type="match status" value="1"/>
</dbReference>
<dbReference type="OrthoDB" id="9806228at2"/>
<keyword evidence="6" id="KW-1185">Reference proteome</keyword>
<dbReference type="AlphaFoldDB" id="A0A1I7HC20"/>
<reference evidence="5 6" key="1">
    <citation type="submission" date="2016-10" db="EMBL/GenBank/DDBJ databases">
        <authorList>
            <person name="de Groot N.N."/>
        </authorList>
    </citation>
    <scope>NUCLEOTIDE SEQUENCE [LARGE SCALE GENOMIC DNA]</scope>
    <source>
        <strain evidence="5 6">KHGC13</strain>
    </source>
</reference>
<accession>A0A1I7HC20</accession>
<comment type="similarity">
    <text evidence="3">Belongs to the flavoredoxin family.</text>
</comment>
<gene>
    <name evidence="5" type="ORF">SAMN05216508_1158</name>
</gene>
<dbReference type="InterPro" id="IPR002563">
    <property type="entry name" value="Flavin_Rdtase-like_dom"/>
</dbReference>
<dbReference type="STRING" id="155865.SAMN05216515_1168"/>
<evidence type="ECO:0000259" key="4">
    <source>
        <dbReference type="SMART" id="SM00903"/>
    </source>
</evidence>
<organism evidence="5 6">
    <name type="scientific">Eubacterium pyruvativorans</name>
    <dbReference type="NCBI Taxonomy" id="155865"/>
    <lineage>
        <taxon>Bacteria</taxon>
        <taxon>Bacillati</taxon>
        <taxon>Bacillota</taxon>
        <taxon>Clostridia</taxon>
        <taxon>Eubacteriales</taxon>
        <taxon>Eubacteriaceae</taxon>
        <taxon>Eubacterium</taxon>
    </lineage>
</organism>